<organism evidence="2 3">
    <name type="scientific">Hymenobacter canadensis</name>
    <dbReference type="NCBI Taxonomy" id="2999067"/>
    <lineage>
        <taxon>Bacteria</taxon>
        <taxon>Pseudomonadati</taxon>
        <taxon>Bacteroidota</taxon>
        <taxon>Cytophagia</taxon>
        <taxon>Cytophagales</taxon>
        <taxon>Hymenobacteraceae</taxon>
        <taxon>Hymenobacter</taxon>
    </lineage>
</organism>
<sequence length="246" mass="27083">MAIVTPFIQERLARLDASQAKWEVRIFKALLKDFELVAATYSLTGDAELAAAVLPQKHLIEALDALYQNIILQEADYEYEYLIAREAKAIKPLASWLSSARSFIMTRGAASIRAITESTRKEIRRVLSTALGEGSSIAAVTRTLRTQITDFSRLRATTIARTELIGAANYGSLTGAISTGLNLQKEWLSTTDSRTRVSHVLASGQQVPINEMFIVGGERCEFPGDPILSAGERIRCRCTVVYVRTG</sequence>
<evidence type="ECO:0000313" key="2">
    <source>
        <dbReference type="EMBL" id="WBA43154.1"/>
    </source>
</evidence>
<proteinExistence type="predicted"/>
<dbReference type="InterPro" id="IPR006528">
    <property type="entry name" value="Phage_head_morphogenesis_dom"/>
</dbReference>
<evidence type="ECO:0000259" key="1">
    <source>
        <dbReference type="Pfam" id="PF04233"/>
    </source>
</evidence>
<feature type="domain" description="Phage head morphogenesis" evidence="1">
    <location>
        <begin position="121"/>
        <end position="240"/>
    </location>
</feature>
<protein>
    <submittedName>
        <fullName evidence="2">Phage minor head protein</fullName>
    </submittedName>
</protein>
<keyword evidence="3" id="KW-1185">Reference proteome</keyword>
<evidence type="ECO:0000313" key="3">
    <source>
        <dbReference type="Proteomes" id="UP001211005"/>
    </source>
</evidence>
<gene>
    <name evidence="2" type="ORF">O3303_06215</name>
</gene>
<dbReference type="EMBL" id="CP114767">
    <property type="protein sequence ID" value="WBA43154.1"/>
    <property type="molecule type" value="Genomic_DNA"/>
</dbReference>
<dbReference type="Proteomes" id="UP001211005">
    <property type="component" value="Chromosome"/>
</dbReference>
<dbReference type="RefSeq" id="WP_269561198.1">
    <property type="nucleotide sequence ID" value="NZ_CP114767.1"/>
</dbReference>
<reference evidence="2 3" key="1">
    <citation type="submission" date="2022-12" db="EMBL/GenBank/DDBJ databases">
        <title>Hymenobacter canadensis sp. nov. isolated from lake water of the Cambridge Bay, Canada.</title>
        <authorList>
            <person name="Kim W.H."/>
            <person name="Lee Y.M."/>
        </authorList>
    </citation>
    <scope>NUCLEOTIDE SEQUENCE [LARGE SCALE GENOMIC DNA]</scope>
    <source>
        <strain evidence="2 3">PAMC 29467</strain>
    </source>
</reference>
<dbReference type="Pfam" id="PF04233">
    <property type="entry name" value="Phage_Mu_F"/>
    <property type="match status" value="1"/>
</dbReference>
<accession>A0ABY7LTH1</accession>
<name>A0ABY7LTH1_9BACT</name>